<comment type="similarity">
    <text evidence="2">Belongs to the PHP hydrolase family. HisK subfamily.</text>
</comment>
<protein>
    <recommendedName>
        <fullName evidence="3">histidinol-phosphatase</fullName>
        <ecNumber evidence="3">3.1.3.15</ecNumber>
    </recommendedName>
</protein>
<dbReference type="EMBL" id="VTAW01000037">
    <property type="protein sequence ID" value="TYT60551.1"/>
    <property type="molecule type" value="Genomic_DNA"/>
</dbReference>
<dbReference type="PANTHER" id="PTHR21039">
    <property type="entry name" value="HISTIDINOL PHOSPHATASE-RELATED"/>
    <property type="match status" value="1"/>
</dbReference>
<keyword evidence="6" id="KW-0368">Histidine biosynthesis</keyword>
<comment type="pathway">
    <text evidence="1">Amino-acid biosynthesis; L-histidine biosynthesis; L-histidine from 5-phospho-alpha-D-ribose 1-diphosphate: step 8/9.</text>
</comment>
<evidence type="ECO:0000256" key="3">
    <source>
        <dbReference type="ARBA" id="ARBA00013085"/>
    </source>
</evidence>
<dbReference type="Pfam" id="PF02811">
    <property type="entry name" value="PHP"/>
    <property type="match status" value="1"/>
</dbReference>
<organism evidence="9 10">
    <name type="scientific">Natrialba swarupiae</name>
    <dbReference type="NCBI Taxonomy" id="2448032"/>
    <lineage>
        <taxon>Archaea</taxon>
        <taxon>Methanobacteriati</taxon>
        <taxon>Methanobacteriota</taxon>
        <taxon>Stenosarchaea group</taxon>
        <taxon>Halobacteria</taxon>
        <taxon>Halobacteriales</taxon>
        <taxon>Natrialbaceae</taxon>
        <taxon>Natrialba</taxon>
    </lineage>
</organism>
<evidence type="ECO:0000256" key="4">
    <source>
        <dbReference type="ARBA" id="ARBA00022605"/>
    </source>
</evidence>
<gene>
    <name evidence="9" type="ORF">FYC77_18235</name>
</gene>
<evidence type="ECO:0000313" key="9">
    <source>
        <dbReference type="EMBL" id="TYT60551.1"/>
    </source>
</evidence>
<dbReference type="RefSeq" id="WP_149082929.1">
    <property type="nucleotide sequence ID" value="NZ_VTAW01000037.1"/>
</dbReference>
<name>A0A5D5AN71_9EURY</name>
<comment type="caution">
    <text evidence="9">The sequence shown here is derived from an EMBL/GenBank/DDBJ whole genome shotgun (WGS) entry which is preliminary data.</text>
</comment>
<dbReference type="GO" id="GO:0005737">
    <property type="term" value="C:cytoplasm"/>
    <property type="evidence" value="ECO:0007669"/>
    <property type="project" value="TreeGrafter"/>
</dbReference>
<keyword evidence="4" id="KW-0028">Amino-acid biosynthesis</keyword>
<evidence type="ECO:0000259" key="8">
    <source>
        <dbReference type="Pfam" id="PF02811"/>
    </source>
</evidence>
<dbReference type="InterPro" id="IPR016195">
    <property type="entry name" value="Pol/histidinol_Pase-like"/>
</dbReference>
<keyword evidence="10" id="KW-1185">Reference proteome</keyword>
<evidence type="ECO:0000256" key="7">
    <source>
        <dbReference type="ARBA" id="ARBA00049158"/>
    </source>
</evidence>
<accession>A0A5D5AN71</accession>
<evidence type="ECO:0000256" key="5">
    <source>
        <dbReference type="ARBA" id="ARBA00022801"/>
    </source>
</evidence>
<dbReference type="GO" id="GO:0004401">
    <property type="term" value="F:histidinol-phosphatase activity"/>
    <property type="evidence" value="ECO:0007669"/>
    <property type="project" value="UniProtKB-EC"/>
</dbReference>
<dbReference type="InterPro" id="IPR010140">
    <property type="entry name" value="Histidinol_P_phosphatase_HisJ"/>
</dbReference>
<evidence type="ECO:0000256" key="1">
    <source>
        <dbReference type="ARBA" id="ARBA00004970"/>
    </source>
</evidence>
<dbReference type="AlphaFoldDB" id="A0A5D5AN71"/>
<feature type="domain" description="PHP" evidence="8">
    <location>
        <begin position="3"/>
        <end position="193"/>
    </location>
</feature>
<sequence length="262" mass="29319">MRDFHLHSNYSDGEFLEAMVEAAEVAGLEGIGFADHCNVAPREHTVTMRSRYGFNLDLTYERRRRAIEGLCEEASIEIYDAVEMDYDPQDEAAIRDFLETAAFDYTIGSVHTVDGRNVQVPSNFRGRNDADLNGVVAAYFDRLVELVESELFDVAGHVDLIARTPPLRGRATDEQYRRVARAFADSRTVPEINAGRALTDAGIVHPNESFLEELRAFDVPVTVGTDAHRPAEVTDRAEFLREFLDECGIDPVGPPGLELEKR</sequence>
<evidence type="ECO:0000256" key="6">
    <source>
        <dbReference type="ARBA" id="ARBA00023102"/>
    </source>
</evidence>
<comment type="catalytic activity">
    <reaction evidence="7">
        <text>L-histidinol phosphate + H2O = L-histidinol + phosphate</text>
        <dbReference type="Rhea" id="RHEA:14465"/>
        <dbReference type="ChEBI" id="CHEBI:15377"/>
        <dbReference type="ChEBI" id="CHEBI:43474"/>
        <dbReference type="ChEBI" id="CHEBI:57699"/>
        <dbReference type="ChEBI" id="CHEBI:57980"/>
        <dbReference type="EC" id="3.1.3.15"/>
    </reaction>
</comment>
<keyword evidence="5" id="KW-0378">Hydrolase</keyword>
<reference evidence="9 10" key="1">
    <citation type="submission" date="2019-08" db="EMBL/GenBank/DDBJ databases">
        <title>Archaea genome.</title>
        <authorList>
            <person name="Kajale S."/>
            <person name="Shouche Y."/>
            <person name="Deshpande N."/>
            <person name="Sharma A."/>
        </authorList>
    </citation>
    <scope>NUCLEOTIDE SEQUENCE [LARGE SCALE GENOMIC DNA]</scope>
    <source>
        <strain evidence="9 10">ESP3B_9</strain>
    </source>
</reference>
<dbReference type="Gene3D" id="3.20.20.140">
    <property type="entry name" value="Metal-dependent hydrolases"/>
    <property type="match status" value="1"/>
</dbReference>
<dbReference type="InterPro" id="IPR004013">
    <property type="entry name" value="PHP_dom"/>
</dbReference>
<dbReference type="Proteomes" id="UP000324104">
    <property type="component" value="Unassembled WGS sequence"/>
</dbReference>
<dbReference type="PANTHER" id="PTHR21039:SF0">
    <property type="entry name" value="HISTIDINOL-PHOSPHATASE"/>
    <property type="match status" value="1"/>
</dbReference>
<proteinExistence type="inferred from homology"/>
<dbReference type="UniPathway" id="UPA00031">
    <property type="reaction ID" value="UER00013"/>
</dbReference>
<dbReference type="GO" id="GO:0000105">
    <property type="term" value="P:L-histidine biosynthetic process"/>
    <property type="evidence" value="ECO:0007669"/>
    <property type="project" value="UniProtKB-UniPathway"/>
</dbReference>
<dbReference type="EC" id="3.1.3.15" evidence="3"/>
<dbReference type="SUPFAM" id="SSF89550">
    <property type="entry name" value="PHP domain-like"/>
    <property type="match status" value="1"/>
</dbReference>
<evidence type="ECO:0000313" key="10">
    <source>
        <dbReference type="Proteomes" id="UP000324104"/>
    </source>
</evidence>
<evidence type="ECO:0000256" key="2">
    <source>
        <dbReference type="ARBA" id="ARBA00009152"/>
    </source>
</evidence>